<dbReference type="GO" id="GO:0007165">
    <property type="term" value="P:signal transduction"/>
    <property type="evidence" value="ECO:0007669"/>
    <property type="project" value="UniProtKB-KW"/>
</dbReference>
<sequence>MSLLRSLRIGKRLAAAFTTLLCLLCFTAWFGAHQLFVMYESVEDLNTNWLPAITYLSKMQSAANSVRRSSMRGVLEQSAEDREDARRIRAAGLVDYEEARRLYEATITLDEERVLCEAIRKAWAEYLKEDEAIQLAIKAGEGNHENARGRATGKSLALFLTLSTALDQDIAFNRQGSDKSADAALSSYGKSVKIISVVVAVTLALGVLLAILVTRSITAPLNDAVHAADAVAAGDLTLRIEAPESDEPALLLRSMAKMVDQLGALVGEVRDSSESIATGSREIAQGNADLSQRTESQASSLQETASSMEQLTSSVAQNAGSAGEASQMATEASDAAAEGGRAVAGLIQTMQGISDSSSKIAEIIGVIDSIAFQTNILALNAAVEAARAGEQGRGFAVVASEVRALAQRSAGAAKEIKTLIQASGEQVVDGTRSAEGAGQVMERVVEQVSRVDLLIRAISASTLEQSNGIQQVGSAVMQLDEVTQQNAALVEEGAAAASSLNGQAQNLSSLVGRFRLPAR</sequence>
<dbReference type="PANTHER" id="PTHR43531:SF14">
    <property type="entry name" value="METHYL-ACCEPTING CHEMOTAXIS PROTEIN I-RELATED"/>
    <property type="match status" value="1"/>
</dbReference>
<dbReference type="PANTHER" id="PTHR43531">
    <property type="entry name" value="PROTEIN ICFG"/>
    <property type="match status" value="1"/>
</dbReference>
<evidence type="ECO:0000313" key="8">
    <source>
        <dbReference type="EMBL" id="OWQ86916.1"/>
    </source>
</evidence>
<dbReference type="PROSITE" id="PS50111">
    <property type="entry name" value="CHEMOTAXIS_TRANSDUC_2"/>
    <property type="match status" value="1"/>
</dbReference>
<dbReference type="SMART" id="SM00304">
    <property type="entry name" value="HAMP"/>
    <property type="match status" value="1"/>
</dbReference>
<dbReference type="InterPro" id="IPR003660">
    <property type="entry name" value="HAMP_dom"/>
</dbReference>
<evidence type="ECO:0000259" key="6">
    <source>
        <dbReference type="PROSITE" id="PS50111"/>
    </source>
</evidence>
<name>A0A246J2U4_9BURK</name>
<dbReference type="GO" id="GO:0004888">
    <property type="term" value="F:transmembrane signaling receptor activity"/>
    <property type="evidence" value="ECO:0007669"/>
    <property type="project" value="InterPro"/>
</dbReference>
<dbReference type="SUPFAM" id="SSF58104">
    <property type="entry name" value="Methyl-accepting chemotaxis protein (MCP) signaling domain"/>
    <property type="match status" value="1"/>
</dbReference>
<evidence type="ECO:0000313" key="9">
    <source>
        <dbReference type="Proteomes" id="UP000197468"/>
    </source>
</evidence>
<evidence type="ECO:0000256" key="5">
    <source>
        <dbReference type="SAM" id="MobiDB-lite"/>
    </source>
</evidence>
<dbReference type="OrthoDB" id="9763018at2"/>
<reference evidence="8 9" key="1">
    <citation type="journal article" date="2008" name="Int. J. Syst. Evol. Microbiol.">
        <title>Description of Roseateles aquatilis sp. nov. and Roseateles terrae sp. nov., in the class Betaproteobacteria, and emended description of the genus Roseateles.</title>
        <authorList>
            <person name="Gomila M."/>
            <person name="Bowien B."/>
            <person name="Falsen E."/>
            <person name="Moore E.R."/>
            <person name="Lalucat J."/>
        </authorList>
    </citation>
    <scope>NUCLEOTIDE SEQUENCE [LARGE SCALE GENOMIC DNA]</scope>
    <source>
        <strain evidence="8 9">CCUG 48205</strain>
    </source>
</reference>
<dbReference type="Pfam" id="PF00672">
    <property type="entry name" value="HAMP"/>
    <property type="match status" value="1"/>
</dbReference>
<dbReference type="InterPro" id="IPR051310">
    <property type="entry name" value="MCP_chemotaxis"/>
</dbReference>
<gene>
    <name evidence="8" type="ORF">CDN99_19620</name>
</gene>
<dbReference type="FunFam" id="1.10.287.950:FF:000001">
    <property type="entry name" value="Methyl-accepting chemotaxis sensory transducer"/>
    <property type="match status" value="1"/>
</dbReference>
<comment type="caution">
    <text evidence="8">The sequence shown here is derived from an EMBL/GenBank/DDBJ whole genome shotgun (WGS) entry which is preliminary data.</text>
</comment>
<dbReference type="GO" id="GO:0005886">
    <property type="term" value="C:plasma membrane"/>
    <property type="evidence" value="ECO:0007669"/>
    <property type="project" value="TreeGrafter"/>
</dbReference>
<dbReference type="InterPro" id="IPR024478">
    <property type="entry name" value="HlyB_4HB_MCP"/>
</dbReference>
<comment type="subcellular location">
    <subcellularLocation>
        <location evidence="1">Membrane</location>
    </subcellularLocation>
</comment>
<protein>
    <recommendedName>
        <fullName evidence="10">Methyl-accepting chemotaxis protein</fullName>
    </recommendedName>
</protein>
<organism evidence="8 9">
    <name type="scientific">Roseateles aquatilis</name>
    <dbReference type="NCBI Taxonomy" id="431061"/>
    <lineage>
        <taxon>Bacteria</taxon>
        <taxon>Pseudomonadati</taxon>
        <taxon>Pseudomonadota</taxon>
        <taxon>Betaproteobacteria</taxon>
        <taxon>Burkholderiales</taxon>
        <taxon>Sphaerotilaceae</taxon>
        <taxon>Roseateles</taxon>
    </lineage>
</organism>
<dbReference type="InterPro" id="IPR004090">
    <property type="entry name" value="Chemotax_Me-accpt_rcpt"/>
</dbReference>
<dbReference type="CDD" id="cd11386">
    <property type="entry name" value="MCP_signal"/>
    <property type="match status" value="1"/>
</dbReference>
<feature type="domain" description="Methyl-accepting transducer" evidence="6">
    <location>
        <begin position="272"/>
        <end position="501"/>
    </location>
</feature>
<feature type="domain" description="HAMP" evidence="7">
    <location>
        <begin position="215"/>
        <end position="267"/>
    </location>
</feature>
<dbReference type="Gene3D" id="1.10.287.950">
    <property type="entry name" value="Methyl-accepting chemotaxis protein"/>
    <property type="match status" value="1"/>
</dbReference>
<dbReference type="Pfam" id="PF12729">
    <property type="entry name" value="4HB_MCP_1"/>
    <property type="match status" value="1"/>
</dbReference>
<dbReference type="GO" id="GO:0006935">
    <property type="term" value="P:chemotaxis"/>
    <property type="evidence" value="ECO:0007669"/>
    <property type="project" value="InterPro"/>
</dbReference>
<dbReference type="AlphaFoldDB" id="A0A246J2U4"/>
<keyword evidence="2" id="KW-0488">Methylation</keyword>
<evidence type="ECO:0000256" key="2">
    <source>
        <dbReference type="ARBA" id="ARBA00022481"/>
    </source>
</evidence>
<evidence type="ECO:0000259" key="7">
    <source>
        <dbReference type="PROSITE" id="PS50885"/>
    </source>
</evidence>
<evidence type="ECO:0000256" key="3">
    <source>
        <dbReference type="ARBA" id="ARBA00029447"/>
    </source>
</evidence>
<keyword evidence="4" id="KW-0807">Transducer</keyword>
<dbReference type="SMART" id="SM00283">
    <property type="entry name" value="MA"/>
    <property type="match status" value="1"/>
</dbReference>
<keyword evidence="9" id="KW-1185">Reference proteome</keyword>
<dbReference type="Proteomes" id="UP000197468">
    <property type="component" value="Unassembled WGS sequence"/>
</dbReference>
<accession>A0A246J2U4</accession>
<evidence type="ECO:0000256" key="1">
    <source>
        <dbReference type="ARBA" id="ARBA00004370"/>
    </source>
</evidence>
<dbReference type="InterPro" id="IPR004089">
    <property type="entry name" value="MCPsignal_dom"/>
</dbReference>
<feature type="compositionally biased region" description="Polar residues" evidence="5">
    <location>
        <begin position="288"/>
        <end position="309"/>
    </location>
</feature>
<dbReference type="RefSeq" id="WP_088386584.1">
    <property type="nucleotide sequence ID" value="NZ_NIOF01000010.1"/>
</dbReference>
<proteinExistence type="inferred from homology"/>
<dbReference type="PRINTS" id="PR00260">
    <property type="entry name" value="CHEMTRNSDUCR"/>
</dbReference>
<dbReference type="Pfam" id="PF00015">
    <property type="entry name" value="MCPsignal"/>
    <property type="match status" value="1"/>
</dbReference>
<dbReference type="PROSITE" id="PS50885">
    <property type="entry name" value="HAMP"/>
    <property type="match status" value="1"/>
</dbReference>
<evidence type="ECO:0008006" key="10">
    <source>
        <dbReference type="Google" id="ProtNLM"/>
    </source>
</evidence>
<dbReference type="EMBL" id="NIOF01000010">
    <property type="protein sequence ID" value="OWQ86916.1"/>
    <property type="molecule type" value="Genomic_DNA"/>
</dbReference>
<evidence type="ECO:0000256" key="4">
    <source>
        <dbReference type="PROSITE-ProRule" id="PRU00284"/>
    </source>
</evidence>
<feature type="region of interest" description="Disordered" evidence="5">
    <location>
        <begin position="276"/>
        <end position="309"/>
    </location>
</feature>
<comment type="similarity">
    <text evidence="3">Belongs to the methyl-accepting chemotaxis (MCP) protein family.</text>
</comment>